<comment type="caution">
    <text evidence="2">The sequence shown here is derived from an EMBL/GenBank/DDBJ whole genome shotgun (WGS) entry which is preliminary data.</text>
</comment>
<keyword evidence="3" id="KW-1185">Reference proteome</keyword>
<reference evidence="2 3" key="1">
    <citation type="submission" date="2019-11" db="EMBL/GenBank/DDBJ databases">
        <authorList>
            <person name="Jiang L.-Q."/>
        </authorList>
    </citation>
    <scope>NUCLEOTIDE SEQUENCE [LARGE SCALE GENOMIC DNA]</scope>
    <source>
        <strain evidence="2 3">YIM 132087</strain>
    </source>
</reference>
<organism evidence="2 3">
    <name type="scientific">Nakamurella alba</name>
    <dbReference type="NCBI Taxonomy" id="2665158"/>
    <lineage>
        <taxon>Bacteria</taxon>
        <taxon>Bacillati</taxon>
        <taxon>Actinomycetota</taxon>
        <taxon>Actinomycetes</taxon>
        <taxon>Nakamurellales</taxon>
        <taxon>Nakamurellaceae</taxon>
        <taxon>Nakamurella</taxon>
    </lineage>
</organism>
<dbReference type="Proteomes" id="UP000460221">
    <property type="component" value="Unassembled WGS sequence"/>
</dbReference>
<dbReference type="SUPFAM" id="SSF55961">
    <property type="entry name" value="Bet v1-like"/>
    <property type="match status" value="1"/>
</dbReference>
<dbReference type="Gene3D" id="3.30.530.20">
    <property type="match status" value="1"/>
</dbReference>
<proteinExistence type="predicted"/>
<dbReference type="EMBL" id="WLYK01000008">
    <property type="protein sequence ID" value="MTD15880.1"/>
    <property type="molecule type" value="Genomic_DNA"/>
</dbReference>
<dbReference type="Pfam" id="PF06240">
    <property type="entry name" value="COXG"/>
    <property type="match status" value="1"/>
</dbReference>
<dbReference type="AlphaFoldDB" id="A0A7K1FP68"/>
<dbReference type="CDD" id="cd07823">
    <property type="entry name" value="SRPBCC_5"/>
    <property type="match status" value="1"/>
</dbReference>
<evidence type="ECO:0000313" key="3">
    <source>
        <dbReference type="Proteomes" id="UP000460221"/>
    </source>
</evidence>
<dbReference type="InterPro" id="IPR023393">
    <property type="entry name" value="START-like_dom_sf"/>
</dbReference>
<dbReference type="PANTHER" id="PTHR38588:SF1">
    <property type="entry name" value="BLL0334 PROTEIN"/>
    <property type="match status" value="1"/>
</dbReference>
<protein>
    <submittedName>
        <fullName evidence="2">Carbon monoxide dehydrogenase</fullName>
    </submittedName>
</protein>
<dbReference type="RefSeq" id="WP_322098099.1">
    <property type="nucleotide sequence ID" value="NZ_WLYK01000008.1"/>
</dbReference>
<evidence type="ECO:0000313" key="2">
    <source>
        <dbReference type="EMBL" id="MTD15880.1"/>
    </source>
</evidence>
<name>A0A7K1FP68_9ACTN</name>
<accession>A0A7K1FP68</accession>
<sequence>MELEHRFEVPVGVETAWETLLDMEKVGPCFPGATLETVNGDEFTGSVRIKLGPVQMTYKGKARIVEKDPVAHRAKIEATGNAARSASTAAMLVTATATPINPNRTAVDLVTTLSITGRPAQFGRGVMVEVGNKLIGQFADAVSQKLVGRPAGGAELLDVVNPDEVAAEEVGETPATSLGTSATVPPRSAPLRVSAPSSQPIDLLQSAGAPVLKRVLPVILGIVALVVLRKLTRRRSADSE</sequence>
<dbReference type="InterPro" id="IPR010419">
    <property type="entry name" value="CO_DH_gsu"/>
</dbReference>
<feature type="compositionally biased region" description="Polar residues" evidence="1">
    <location>
        <begin position="174"/>
        <end position="183"/>
    </location>
</feature>
<evidence type="ECO:0000256" key="1">
    <source>
        <dbReference type="SAM" id="MobiDB-lite"/>
    </source>
</evidence>
<dbReference type="PANTHER" id="PTHR38588">
    <property type="entry name" value="BLL0334 PROTEIN"/>
    <property type="match status" value="1"/>
</dbReference>
<gene>
    <name evidence="2" type="ORF">GIS00_18250</name>
</gene>
<feature type="region of interest" description="Disordered" evidence="1">
    <location>
        <begin position="169"/>
        <end position="190"/>
    </location>
</feature>